<evidence type="ECO:0008006" key="5">
    <source>
        <dbReference type="Google" id="ProtNLM"/>
    </source>
</evidence>
<dbReference type="RefSeq" id="WP_171089516.1">
    <property type="nucleotide sequence ID" value="NZ_CP053069.1"/>
</dbReference>
<evidence type="ECO:0000313" key="4">
    <source>
        <dbReference type="Proteomes" id="UP000501534"/>
    </source>
</evidence>
<feature type="signal peptide" evidence="2">
    <location>
        <begin position="1"/>
        <end position="22"/>
    </location>
</feature>
<feature type="compositionally biased region" description="Gly residues" evidence="1">
    <location>
        <begin position="349"/>
        <end position="402"/>
    </location>
</feature>
<dbReference type="PANTHER" id="PTHR40269">
    <property type="entry name" value="OUTER MEMBRANE PROTEIN-RELATED"/>
    <property type="match status" value="1"/>
</dbReference>
<evidence type="ECO:0000256" key="1">
    <source>
        <dbReference type="SAM" id="MobiDB-lite"/>
    </source>
</evidence>
<organism evidence="3 4">
    <name type="scientific">Usitatibacter rugosus</name>
    <dbReference type="NCBI Taxonomy" id="2732067"/>
    <lineage>
        <taxon>Bacteria</taxon>
        <taxon>Pseudomonadati</taxon>
        <taxon>Pseudomonadota</taxon>
        <taxon>Betaproteobacteria</taxon>
        <taxon>Nitrosomonadales</taxon>
        <taxon>Usitatibacteraceae</taxon>
        <taxon>Usitatibacter</taxon>
    </lineage>
</organism>
<protein>
    <recommendedName>
        <fullName evidence="5">DUF3300 domain-containing protein</fullName>
    </recommendedName>
</protein>
<dbReference type="InterPro" id="IPR021728">
    <property type="entry name" value="DUF3300"/>
</dbReference>
<sequence>MRRRIEVLAACAVTLTLPLAWAQQPAATGQQMAPPAAKPATQTAAAPAAGAKTFSQQDLDTILAPIALYQDALLAQIFMASTYPLEVVEAARWSAANPGVKDKALEDAMQKQTWDPSVKSLTSVPTVLKQMNDKLDWTQKLGDAFLAQQKDVMDTVQSLRSKAAQNGNLKSTPEQNVKTEKEGDKTVYIVESAKPDVVYVPTYNPSVVYGTWWYPSYPPYYMYPPGYVYAPGLAFATGVVVGAAIWGNIGWRGGDVNINVNKYNNFNRTNISNNNNNWNHNADHRKGVSYRDQGTAQKYNRGGNQAAAQSREQFRGRTESAGLGADARGNVGSQGGQGGQRLSSSDRSGGSGNFGGGDRGGSGGGNFGGGDRAGGGGSYGGGASAGSHSRGGGSGGFSGSGSGASTRAASSRGSMSRGGGGGGRGGGGRR</sequence>
<reference evidence="3 4" key="1">
    <citation type="submission" date="2020-04" db="EMBL/GenBank/DDBJ databases">
        <title>Usitatibacter rugosus gen. nov., sp. nov. and Usitatibacter palustris sp. nov., novel members of Usitatibacteraceae fam. nov. within the order Nitrosomonadales isolated from soil.</title>
        <authorList>
            <person name="Huber K.J."/>
            <person name="Neumann-Schaal M."/>
            <person name="Geppert A."/>
            <person name="Luckner M."/>
            <person name="Wanner G."/>
            <person name="Overmann J."/>
        </authorList>
    </citation>
    <scope>NUCLEOTIDE SEQUENCE [LARGE SCALE GENOMIC DNA]</scope>
    <source>
        <strain evidence="3 4">0125_3</strain>
    </source>
</reference>
<dbReference type="PANTHER" id="PTHR40269:SF1">
    <property type="entry name" value="OUTER MEMBRANE PROTEIN"/>
    <property type="match status" value="1"/>
</dbReference>
<feature type="chain" id="PRO_5026795316" description="DUF3300 domain-containing protein" evidence="2">
    <location>
        <begin position="23"/>
        <end position="430"/>
    </location>
</feature>
<dbReference type="Pfam" id="PF11737">
    <property type="entry name" value="DUF3300"/>
    <property type="match status" value="1"/>
</dbReference>
<feature type="compositionally biased region" description="Gly residues" evidence="1">
    <location>
        <begin position="416"/>
        <end position="430"/>
    </location>
</feature>
<evidence type="ECO:0000313" key="3">
    <source>
        <dbReference type="EMBL" id="QJR09638.1"/>
    </source>
</evidence>
<dbReference type="Proteomes" id="UP000501534">
    <property type="component" value="Chromosome"/>
</dbReference>
<proteinExistence type="predicted"/>
<feature type="compositionally biased region" description="Polar residues" evidence="1">
    <location>
        <begin position="295"/>
        <end position="311"/>
    </location>
</feature>
<keyword evidence="4" id="KW-1185">Reference proteome</keyword>
<keyword evidence="2" id="KW-0732">Signal</keyword>
<dbReference type="EMBL" id="CP053069">
    <property type="protein sequence ID" value="QJR09638.1"/>
    <property type="molecule type" value="Genomic_DNA"/>
</dbReference>
<evidence type="ECO:0000256" key="2">
    <source>
        <dbReference type="SAM" id="SignalP"/>
    </source>
</evidence>
<feature type="compositionally biased region" description="Low complexity" evidence="1">
    <location>
        <begin position="403"/>
        <end position="415"/>
    </location>
</feature>
<dbReference type="AlphaFoldDB" id="A0A6M4GS46"/>
<accession>A0A6M4GS46</accession>
<dbReference type="KEGG" id="uru:DSM104443_00687"/>
<name>A0A6M4GS46_9PROT</name>
<gene>
    <name evidence="3" type="ORF">DSM104443_00687</name>
</gene>
<feature type="region of interest" description="Disordered" evidence="1">
    <location>
        <begin position="295"/>
        <end position="430"/>
    </location>
</feature>